<organism evidence="6 7">
    <name type="scientific">Sinobacterium norvegicum</name>
    <dbReference type="NCBI Taxonomy" id="1641715"/>
    <lineage>
        <taxon>Bacteria</taxon>
        <taxon>Pseudomonadati</taxon>
        <taxon>Pseudomonadota</taxon>
        <taxon>Gammaproteobacteria</taxon>
        <taxon>Cellvibrionales</taxon>
        <taxon>Spongiibacteraceae</taxon>
        <taxon>Sinobacterium</taxon>
    </lineage>
</organism>
<dbReference type="Proteomes" id="UP000838100">
    <property type="component" value="Unassembled WGS sequence"/>
</dbReference>
<dbReference type="InterPro" id="IPR005119">
    <property type="entry name" value="LysR_subst-bd"/>
</dbReference>
<evidence type="ECO:0000256" key="3">
    <source>
        <dbReference type="ARBA" id="ARBA00023125"/>
    </source>
</evidence>
<dbReference type="Gene3D" id="1.10.10.10">
    <property type="entry name" value="Winged helix-like DNA-binding domain superfamily/Winged helix DNA-binding domain"/>
    <property type="match status" value="1"/>
</dbReference>
<dbReference type="RefSeq" id="WP_237444487.1">
    <property type="nucleotide sequence ID" value="NZ_CAKLPX010000002.1"/>
</dbReference>
<proteinExistence type="inferred from homology"/>
<evidence type="ECO:0000256" key="4">
    <source>
        <dbReference type="ARBA" id="ARBA00023163"/>
    </source>
</evidence>
<dbReference type="Gene3D" id="3.40.190.290">
    <property type="match status" value="1"/>
</dbReference>
<comment type="caution">
    <text evidence="6">The sequence shown here is derived from an EMBL/GenBank/DDBJ whole genome shotgun (WGS) entry which is preliminary data.</text>
</comment>
<protein>
    <submittedName>
        <fullName evidence="6">HTH-type transcriptional regulator DmlR</fullName>
    </submittedName>
</protein>
<dbReference type="InterPro" id="IPR058163">
    <property type="entry name" value="LysR-type_TF_proteobact-type"/>
</dbReference>
<evidence type="ECO:0000313" key="6">
    <source>
        <dbReference type="EMBL" id="CAH0991787.1"/>
    </source>
</evidence>
<dbReference type="Pfam" id="PF00126">
    <property type="entry name" value="HTH_1"/>
    <property type="match status" value="1"/>
</dbReference>
<dbReference type="PROSITE" id="PS50931">
    <property type="entry name" value="HTH_LYSR"/>
    <property type="match status" value="1"/>
</dbReference>
<dbReference type="InterPro" id="IPR036388">
    <property type="entry name" value="WH-like_DNA-bd_sf"/>
</dbReference>
<evidence type="ECO:0000256" key="1">
    <source>
        <dbReference type="ARBA" id="ARBA00009437"/>
    </source>
</evidence>
<dbReference type="PANTHER" id="PTHR30537:SF5">
    <property type="entry name" value="HTH-TYPE TRANSCRIPTIONAL ACTIVATOR TTDR-RELATED"/>
    <property type="match status" value="1"/>
</dbReference>
<dbReference type="InterPro" id="IPR000847">
    <property type="entry name" value="LysR_HTH_N"/>
</dbReference>
<feature type="domain" description="HTH lysR-type" evidence="5">
    <location>
        <begin position="1"/>
        <end position="59"/>
    </location>
</feature>
<evidence type="ECO:0000313" key="7">
    <source>
        <dbReference type="Proteomes" id="UP000838100"/>
    </source>
</evidence>
<dbReference type="CDD" id="cd08422">
    <property type="entry name" value="PBP2_CrgA_like"/>
    <property type="match status" value="1"/>
</dbReference>
<dbReference type="Pfam" id="PF03466">
    <property type="entry name" value="LysR_substrate"/>
    <property type="match status" value="1"/>
</dbReference>
<evidence type="ECO:0000256" key="2">
    <source>
        <dbReference type="ARBA" id="ARBA00023015"/>
    </source>
</evidence>
<sequence length="304" mass="33348">MQNLSRLAVFTHVAKHGSFSGAARSLGISKSSVSKQVTALEEHLGIRLFLRGPRHVQLTDEGAALLEHGNLITNEYSQVLDLAASLKGTPSGIVSVDMPRIYGFSVIRPYLAAFLKQYPELKLRHGTSQNSSQQLARGNDIDIAIVVGDQPDSSLICKRIATVKSSLYASAEYLKNHPAPTSCAELTQHNCLPVEYPNIDNFTTWQLISENDSNFVEIGGNLIMNDALQTVELVKDGHGISMLPEFAVQEESDNGELIKILPAYSGPTVPVYLIYSQRRHLSPKLRVTIDFLTDCFKAQGLIDS</sequence>
<keyword evidence="4" id="KW-0804">Transcription</keyword>
<keyword evidence="3" id="KW-0238">DNA-binding</keyword>
<dbReference type="SUPFAM" id="SSF46785">
    <property type="entry name" value="Winged helix' DNA-binding domain"/>
    <property type="match status" value="1"/>
</dbReference>
<dbReference type="PANTHER" id="PTHR30537">
    <property type="entry name" value="HTH-TYPE TRANSCRIPTIONAL REGULATOR"/>
    <property type="match status" value="1"/>
</dbReference>
<dbReference type="PRINTS" id="PR00039">
    <property type="entry name" value="HTHLYSR"/>
</dbReference>
<reference evidence="6" key="1">
    <citation type="submission" date="2021-12" db="EMBL/GenBank/DDBJ databases">
        <authorList>
            <person name="Rodrigo-Torres L."/>
            <person name="Arahal R. D."/>
            <person name="Lucena T."/>
        </authorList>
    </citation>
    <scope>NUCLEOTIDE SEQUENCE</scope>
    <source>
        <strain evidence="6">CECT 8267</strain>
    </source>
</reference>
<keyword evidence="2" id="KW-0805">Transcription regulation</keyword>
<gene>
    <name evidence="6" type="primary">dmlR_4</name>
    <name evidence="6" type="ORF">SIN8267_01902</name>
</gene>
<keyword evidence="7" id="KW-1185">Reference proteome</keyword>
<dbReference type="SUPFAM" id="SSF53850">
    <property type="entry name" value="Periplasmic binding protein-like II"/>
    <property type="match status" value="1"/>
</dbReference>
<name>A0ABN8EHI3_9GAMM</name>
<evidence type="ECO:0000259" key="5">
    <source>
        <dbReference type="PROSITE" id="PS50931"/>
    </source>
</evidence>
<comment type="similarity">
    <text evidence="1">Belongs to the LysR transcriptional regulatory family.</text>
</comment>
<dbReference type="EMBL" id="CAKLPX010000002">
    <property type="protein sequence ID" value="CAH0991787.1"/>
    <property type="molecule type" value="Genomic_DNA"/>
</dbReference>
<dbReference type="InterPro" id="IPR036390">
    <property type="entry name" value="WH_DNA-bd_sf"/>
</dbReference>
<accession>A0ABN8EHI3</accession>